<evidence type="ECO:0000313" key="3">
    <source>
        <dbReference type="Proteomes" id="UP000886886"/>
    </source>
</evidence>
<evidence type="ECO:0000259" key="1">
    <source>
        <dbReference type="PROSITE" id="PS51186"/>
    </source>
</evidence>
<accession>A0A9D0ZTH3</accession>
<reference evidence="2" key="2">
    <citation type="journal article" date="2021" name="PeerJ">
        <title>Extensive microbial diversity within the chicken gut microbiome revealed by metagenomics and culture.</title>
        <authorList>
            <person name="Gilroy R."/>
            <person name="Ravi A."/>
            <person name="Getino M."/>
            <person name="Pursley I."/>
            <person name="Horton D.L."/>
            <person name="Alikhan N.F."/>
            <person name="Baker D."/>
            <person name="Gharbi K."/>
            <person name="Hall N."/>
            <person name="Watson M."/>
            <person name="Adriaenssens E.M."/>
            <person name="Foster-Nyarko E."/>
            <person name="Jarju S."/>
            <person name="Secka A."/>
            <person name="Antonio M."/>
            <person name="Oren A."/>
            <person name="Chaudhuri R.R."/>
            <person name="La Ragione R."/>
            <person name="Hildebrand F."/>
            <person name="Pallen M.J."/>
        </authorList>
    </citation>
    <scope>NUCLEOTIDE SEQUENCE</scope>
    <source>
        <strain evidence="2">ChiSjej3B21-11622</strain>
    </source>
</reference>
<dbReference type="Proteomes" id="UP000886886">
    <property type="component" value="Unassembled WGS sequence"/>
</dbReference>
<dbReference type="AlphaFoldDB" id="A0A9D0ZTH3"/>
<dbReference type="InterPro" id="IPR000182">
    <property type="entry name" value="GNAT_dom"/>
</dbReference>
<organism evidence="2 3">
    <name type="scientific">Candidatus Limivivens merdigallinarum</name>
    <dbReference type="NCBI Taxonomy" id="2840859"/>
    <lineage>
        <taxon>Bacteria</taxon>
        <taxon>Bacillati</taxon>
        <taxon>Bacillota</taxon>
        <taxon>Clostridia</taxon>
        <taxon>Lachnospirales</taxon>
        <taxon>Lachnospiraceae</taxon>
        <taxon>Lachnospiraceae incertae sedis</taxon>
        <taxon>Candidatus Limivivens</taxon>
    </lineage>
</organism>
<evidence type="ECO:0000313" key="2">
    <source>
        <dbReference type="EMBL" id="HIQ95576.1"/>
    </source>
</evidence>
<dbReference type="PROSITE" id="PS51186">
    <property type="entry name" value="GNAT"/>
    <property type="match status" value="1"/>
</dbReference>
<dbReference type="Gene3D" id="3.40.630.30">
    <property type="match status" value="1"/>
</dbReference>
<gene>
    <name evidence="2" type="ORF">IAB26_03340</name>
</gene>
<dbReference type="Pfam" id="PF13302">
    <property type="entry name" value="Acetyltransf_3"/>
    <property type="match status" value="1"/>
</dbReference>
<name>A0A9D0ZTH3_9FIRM</name>
<comment type="caution">
    <text evidence="2">The sequence shown here is derived from an EMBL/GenBank/DDBJ whole genome shotgun (WGS) entry which is preliminary data.</text>
</comment>
<dbReference type="GO" id="GO:0016747">
    <property type="term" value="F:acyltransferase activity, transferring groups other than amino-acyl groups"/>
    <property type="evidence" value="ECO:0007669"/>
    <property type="project" value="InterPro"/>
</dbReference>
<feature type="domain" description="N-acetyltransferase" evidence="1">
    <location>
        <begin position="14"/>
        <end position="180"/>
    </location>
</feature>
<reference evidence="2" key="1">
    <citation type="submission" date="2020-10" db="EMBL/GenBank/DDBJ databases">
        <authorList>
            <person name="Gilroy R."/>
        </authorList>
    </citation>
    <scope>NUCLEOTIDE SEQUENCE</scope>
    <source>
        <strain evidence="2">ChiSjej3B21-11622</strain>
    </source>
</reference>
<dbReference type="EMBL" id="DVFT01000046">
    <property type="protein sequence ID" value="HIQ95576.1"/>
    <property type="molecule type" value="Genomic_DNA"/>
</dbReference>
<protein>
    <submittedName>
        <fullName evidence="2">GNAT family N-acetyltransferase</fullName>
    </submittedName>
</protein>
<proteinExistence type="predicted"/>
<dbReference type="SUPFAM" id="SSF55729">
    <property type="entry name" value="Acyl-CoA N-acyltransferases (Nat)"/>
    <property type="match status" value="1"/>
</dbReference>
<dbReference type="PANTHER" id="PTHR43792:SF1">
    <property type="entry name" value="N-ACETYLTRANSFERASE DOMAIN-CONTAINING PROTEIN"/>
    <property type="match status" value="1"/>
</dbReference>
<dbReference type="PANTHER" id="PTHR43792">
    <property type="entry name" value="GNAT FAMILY, PUTATIVE (AFU_ORTHOLOGUE AFUA_3G00765)-RELATED-RELATED"/>
    <property type="match status" value="1"/>
</dbReference>
<sequence length="185" mass="21665">MRHIGTILLETPRLILRRFRPEDALPMYQGWASREECTRYFPWPPATDFEEIKERLTQWITNYESPDYYQWAIEHDADQTLIGVINLHNPDPLSASAETSYILTPAYWNQGLMTEALKAVLDFAFYTLDLNRVEADVFEGNTPSMRVLEKNSFQYQTTTPAKYQKNNTPITALQYTIQKQTYINL</sequence>
<dbReference type="InterPro" id="IPR051531">
    <property type="entry name" value="N-acetyltransferase"/>
</dbReference>
<dbReference type="InterPro" id="IPR016181">
    <property type="entry name" value="Acyl_CoA_acyltransferase"/>
</dbReference>